<dbReference type="EMBL" id="JBHSRI010000025">
    <property type="protein sequence ID" value="MFC6040626.1"/>
    <property type="molecule type" value="Genomic_DNA"/>
</dbReference>
<proteinExistence type="predicted"/>
<evidence type="ECO:0008006" key="4">
    <source>
        <dbReference type="Google" id="ProtNLM"/>
    </source>
</evidence>
<accession>A0ABW1LBE3</accession>
<dbReference type="RefSeq" id="WP_377735153.1">
    <property type="nucleotide sequence ID" value="NZ_JBHSRI010000025.1"/>
</dbReference>
<keyword evidence="3" id="KW-1185">Reference proteome</keyword>
<reference evidence="3" key="1">
    <citation type="journal article" date="2019" name="Int. J. Syst. Evol. Microbiol.">
        <title>The Global Catalogue of Microorganisms (GCM) 10K type strain sequencing project: providing services to taxonomists for standard genome sequencing and annotation.</title>
        <authorList>
            <consortium name="The Broad Institute Genomics Platform"/>
            <consortium name="The Broad Institute Genome Sequencing Center for Infectious Disease"/>
            <person name="Wu L."/>
            <person name="Ma J."/>
        </authorList>
    </citation>
    <scope>NUCLEOTIDE SEQUENCE [LARGE SCALE GENOMIC DNA]</scope>
    <source>
        <strain evidence="3">CCUG 54527</strain>
    </source>
</reference>
<evidence type="ECO:0000256" key="1">
    <source>
        <dbReference type="SAM" id="Phobius"/>
    </source>
</evidence>
<feature type="transmembrane region" description="Helical" evidence="1">
    <location>
        <begin position="32"/>
        <end position="49"/>
    </location>
</feature>
<feature type="transmembrane region" description="Helical" evidence="1">
    <location>
        <begin position="56"/>
        <end position="74"/>
    </location>
</feature>
<protein>
    <recommendedName>
        <fullName evidence="4">GGDEF domain-containing protein</fullName>
    </recommendedName>
</protein>
<feature type="transmembrane region" description="Helical" evidence="1">
    <location>
        <begin position="86"/>
        <end position="104"/>
    </location>
</feature>
<keyword evidence="1" id="KW-1133">Transmembrane helix</keyword>
<dbReference type="Proteomes" id="UP001596170">
    <property type="component" value="Unassembled WGS sequence"/>
</dbReference>
<organism evidence="2 3">
    <name type="scientific">Paenisporosarcina macmurdoensis</name>
    <dbReference type="NCBI Taxonomy" id="212659"/>
    <lineage>
        <taxon>Bacteria</taxon>
        <taxon>Bacillati</taxon>
        <taxon>Bacillota</taxon>
        <taxon>Bacilli</taxon>
        <taxon>Bacillales</taxon>
        <taxon>Caryophanaceae</taxon>
        <taxon>Paenisporosarcina</taxon>
    </lineage>
</organism>
<evidence type="ECO:0000313" key="2">
    <source>
        <dbReference type="EMBL" id="MFC6040626.1"/>
    </source>
</evidence>
<keyword evidence="1" id="KW-0472">Membrane</keyword>
<sequence>MKQLNHIFIAIPFILFVYAQVFGLFFLPQSLVLVHILVLTAMTLLLVLFKWNWSFAFIASTTIMYGFILTWRAFTEQLLQEQQIEFIVMNSVYFVSLFSVWYSVHHLQKLKMTLENEKLKNVELQKFVNKHSSLLTNREFTERVSLSLVGLKRRNEMGYLMKISANMLKNKEKIYNKILAEVIEDCTRDQFDFFTNTDSSTFLIYLENTTEEGSRVVQSRLLTKLSRQININELPLIFTTKRVEDLKDTIAYFKVGSFS</sequence>
<gene>
    <name evidence="2" type="ORF">ACFPYN_14455</name>
</gene>
<comment type="caution">
    <text evidence="2">The sequence shown here is derived from an EMBL/GenBank/DDBJ whole genome shotgun (WGS) entry which is preliminary data.</text>
</comment>
<keyword evidence="1" id="KW-0812">Transmembrane</keyword>
<feature type="transmembrane region" description="Helical" evidence="1">
    <location>
        <begin position="7"/>
        <end position="26"/>
    </location>
</feature>
<evidence type="ECO:0000313" key="3">
    <source>
        <dbReference type="Proteomes" id="UP001596170"/>
    </source>
</evidence>
<name>A0ABW1LBE3_9BACL</name>